<evidence type="ECO:0000313" key="1">
    <source>
        <dbReference type="EMBL" id="KRY02800.1"/>
    </source>
</evidence>
<dbReference type="Proteomes" id="UP000054783">
    <property type="component" value="Unassembled WGS sequence"/>
</dbReference>
<accession>A0A0V0YRP2</accession>
<organism evidence="1 2">
    <name type="scientific">Trichinella patagoniensis</name>
    <dbReference type="NCBI Taxonomy" id="990121"/>
    <lineage>
        <taxon>Eukaryota</taxon>
        <taxon>Metazoa</taxon>
        <taxon>Ecdysozoa</taxon>
        <taxon>Nematoda</taxon>
        <taxon>Enoplea</taxon>
        <taxon>Dorylaimia</taxon>
        <taxon>Trichinellida</taxon>
        <taxon>Trichinellidae</taxon>
        <taxon>Trichinella</taxon>
    </lineage>
</organism>
<sequence>MICDASRRASYRLSIAGMDSVTDHARPAQIADNVGRYFLPASCSLGSICSIATKIWLLPLAGFVPTGATAMGLVNGMLDCRIRKQFATGSGVQP</sequence>
<reference evidence="1 2" key="1">
    <citation type="submission" date="2015-01" db="EMBL/GenBank/DDBJ databases">
        <title>Evolution of Trichinella species and genotypes.</title>
        <authorList>
            <person name="Korhonen P.K."/>
            <person name="Edoardo P."/>
            <person name="Giuseppe L.R."/>
            <person name="Gasser R.B."/>
        </authorList>
    </citation>
    <scope>NUCLEOTIDE SEQUENCE [LARGE SCALE GENOMIC DNA]</scope>
    <source>
        <strain evidence="1">ISS2496</strain>
    </source>
</reference>
<dbReference type="AlphaFoldDB" id="A0A0V0YRP2"/>
<protein>
    <submittedName>
        <fullName evidence="1">Uncharacterized protein</fullName>
    </submittedName>
</protein>
<name>A0A0V0YRP2_9BILA</name>
<proteinExistence type="predicted"/>
<evidence type="ECO:0000313" key="2">
    <source>
        <dbReference type="Proteomes" id="UP000054783"/>
    </source>
</evidence>
<gene>
    <name evidence="1" type="ORF">T12_7998</name>
</gene>
<comment type="caution">
    <text evidence="1">The sequence shown here is derived from an EMBL/GenBank/DDBJ whole genome shotgun (WGS) entry which is preliminary data.</text>
</comment>
<dbReference type="EMBL" id="JYDQ01003440">
    <property type="protein sequence ID" value="KRY02800.1"/>
    <property type="molecule type" value="Genomic_DNA"/>
</dbReference>
<keyword evidence="2" id="KW-1185">Reference proteome</keyword>